<sequence length="209" mass="21682">MTDPELRRRAWSLAAAACVGVWLVQQGVRAPEPPAPAAAQALTARPAPPAGTAVAPLPPSAPVRIRVPDIGVDAPVVGLGLNRDGSLGVPPAGHADAAGWFTDGTPPGARGTAIMAGHVDSAEGPAVFYRLGALTKGRRVEVTRRDGRTAVFTVHAVEVYQGRPFPDRQVYGPAPRPELRLITCGGGYDPAHGYRGNVVAYAHLTATRA</sequence>
<dbReference type="Pfam" id="PF04203">
    <property type="entry name" value="Sortase"/>
    <property type="match status" value="1"/>
</dbReference>
<keyword evidence="3" id="KW-1185">Reference proteome</keyword>
<dbReference type="EMBL" id="JANUGQ010000020">
    <property type="protein sequence ID" value="MCS0638203.1"/>
    <property type="molecule type" value="Genomic_DNA"/>
</dbReference>
<keyword evidence="1" id="KW-0378">Hydrolase</keyword>
<dbReference type="InterPro" id="IPR042001">
    <property type="entry name" value="Sortase_F"/>
</dbReference>
<proteinExistence type="predicted"/>
<dbReference type="InterPro" id="IPR023365">
    <property type="entry name" value="Sortase_dom-sf"/>
</dbReference>
<evidence type="ECO:0000313" key="2">
    <source>
        <dbReference type="EMBL" id="MCS0638203.1"/>
    </source>
</evidence>
<dbReference type="CDD" id="cd05829">
    <property type="entry name" value="Sortase_F"/>
    <property type="match status" value="1"/>
</dbReference>
<dbReference type="SUPFAM" id="SSF63817">
    <property type="entry name" value="Sortase"/>
    <property type="match status" value="1"/>
</dbReference>
<evidence type="ECO:0000256" key="1">
    <source>
        <dbReference type="ARBA" id="ARBA00022801"/>
    </source>
</evidence>
<reference evidence="2" key="1">
    <citation type="submission" date="2022-08" db="EMBL/GenBank/DDBJ databases">
        <authorList>
            <person name="Somphong A."/>
            <person name="Phongsopitanun W."/>
        </authorList>
    </citation>
    <scope>NUCLEOTIDE SEQUENCE</scope>
    <source>
        <strain evidence="2">LP05-1</strain>
    </source>
</reference>
<gene>
    <name evidence="2" type="ORF">NX801_21605</name>
</gene>
<name>A0ABT2CLA4_9ACTN</name>
<organism evidence="2 3">
    <name type="scientific">Streptomyces pyxinae</name>
    <dbReference type="NCBI Taxonomy" id="2970734"/>
    <lineage>
        <taxon>Bacteria</taxon>
        <taxon>Bacillati</taxon>
        <taxon>Actinomycetota</taxon>
        <taxon>Actinomycetes</taxon>
        <taxon>Kitasatosporales</taxon>
        <taxon>Streptomycetaceae</taxon>
        <taxon>Streptomyces</taxon>
    </lineage>
</organism>
<evidence type="ECO:0000313" key="3">
    <source>
        <dbReference type="Proteomes" id="UP001431313"/>
    </source>
</evidence>
<comment type="caution">
    <text evidence="2">The sequence shown here is derived from an EMBL/GenBank/DDBJ whole genome shotgun (WGS) entry which is preliminary data.</text>
</comment>
<protein>
    <submittedName>
        <fullName evidence="2">Class F sortase</fullName>
    </submittedName>
</protein>
<dbReference type="NCBIfam" id="NF033748">
    <property type="entry name" value="class_F_sortase"/>
    <property type="match status" value="1"/>
</dbReference>
<dbReference type="RefSeq" id="WP_258789471.1">
    <property type="nucleotide sequence ID" value="NZ_JANUGQ010000020.1"/>
</dbReference>
<dbReference type="Gene3D" id="2.40.260.10">
    <property type="entry name" value="Sortase"/>
    <property type="match status" value="1"/>
</dbReference>
<dbReference type="InterPro" id="IPR005754">
    <property type="entry name" value="Sortase"/>
</dbReference>
<accession>A0ABT2CLA4</accession>
<dbReference type="Proteomes" id="UP001431313">
    <property type="component" value="Unassembled WGS sequence"/>
</dbReference>